<gene>
    <name evidence="3" type="ORF">PHLGIDRAFT_109463</name>
</gene>
<feature type="region of interest" description="Disordered" evidence="2">
    <location>
        <begin position="12"/>
        <end position="50"/>
    </location>
</feature>
<feature type="compositionally biased region" description="Acidic residues" evidence="2">
    <location>
        <begin position="80"/>
        <end position="92"/>
    </location>
</feature>
<dbReference type="EMBL" id="KN840571">
    <property type="protein sequence ID" value="KIP04530.1"/>
    <property type="molecule type" value="Genomic_DNA"/>
</dbReference>
<feature type="coiled-coil region" evidence="1">
    <location>
        <begin position="362"/>
        <end position="389"/>
    </location>
</feature>
<organism evidence="3 4">
    <name type="scientific">Phlebiopsis gigantea (strain 11061_1 CR5-6)</name>
    <name type="common">White-rot fungus</name>
    <name type="synonym">Peniophora gigantea</name>
    <dbReference type="NCBI Taxonomy" id="745531"/>
    <lineage>
        <taxon>Eukaryota</taxon>
        <taxon>Fungi</taxon>
        <taxon>Dikarya</taxon>
        <taxon>Basidiomycota</taxon>
        <taxon>Agaricomycotina</taxon>
        <taxon>Agaricomycetes</taxon>
        <taxon>Polyporales</taxon>
        <taxon>Phanerochaetaceae</taxon>
        <taxon>Phlebiopsis</taxon>
    </lineage>
</organism>
<feature type="region of interest" description="Disordered" evidence="2">
    <location>
        <begin position="69"/>
        <end position="106"/>
    </location>
</feature>
<evidence type="ECO:0000256" key="2">
    <source>
        <dbReference type="SAM" id="MobiDB-lite"/>
    </source>
</evidence>
<dbReference type="Proteomes" id="UP000053257">
    <property type="component" value="Unassembled WGS sequence"/>
</dbReference>
<keyword evidence="1" id="KW-0175">Coiled coil</keyword>
<feature type="region of interest" description="Disordered" evidence="2">
    <location>
        <begin position="304"/>
        <end position="329"/>
    </location>
</feature>
<dbReference type="OrthoDB" id="3364905at2759"/>
<evidence type="ECO:0000313" key="3">
    <source>
        <dbReference type="EMBL" id="KIP04530.1"/>
    </source>
</evidence>
<reference evidence="3 4" key="1">
    <citation type="journal article" date="2014" name="PLoS Genet.">
        <title>Analysis of the Phlebiopsis gigantea genome, transcriptome and secretome provides insight into its pioneer colonization strategies of wood.</title>
        <authorList>
            <person name="Hori C."/>
            <person name="Ishida T."/>
            <person name="Igarashi K."/>
            <person name="Samejima M."/>
            <person name="Suzuki H."/>
            <person name="Master E."/>
            <person name="Ferreira P."/>
            <person name="Ruiz-Duenas F.J."/>
            <person name="Held B."/>
            <person name="Canessa P."/>
            <person name="Larrondo L.F."/>
            <person name="Schmoll M."/>
            <person name="Druzhinina I.S."/>
            <person name="Kubicek C.P."/>
            <person name="Gaskell J.A."/>
            <person name="Kersten P."/>
            <person name="St John F."/>
            <person name="Glasner J."/>
            <person name="Sabat G."/>
            <person name="Splinter BonDurant S."/>
            <person name="Syed K."/>
            <person name="Yadav J."/>
            <person name="Mgbeahuruike A.C."/>
            <person name="Kovalchuk A."/>
            <person name="Asiegbu F.O."/>
            <person name="Lackner G."/>
            <person name="Hoffmeister D."/>
            <person name="Rencoret J."/>
            <person name="Gutierrez A."/>
            <person name="Sun H."/>
            <person name="Lindquist E."/>
            <person name="Barry K."/>
            <person name="Riley R."/>
            <person name="Grigoriev I.V."/>
            <person name="Henrissat B."/>
            <person name="Kues U."/>
            <person name="Berka R.M."/>
            <person name="Martinez A.T."/>
            <person name="Covert S.F."/>
            <person name="Blanchette R.A."/>
            <person name="Cullen D."/>
        </authorList>
    </citation>
    <scope>NUCLEOTIDE SEQUENCE [LARGE SCALE GENOMIC DNA]</scope>
    <source>
        <strain evidence="3 4">11061_1 CR5-6</strain>
    </source>
</reference>
<evidence type="ECO:0000313" key="4">
    <source>
        <dbReference type="Proteomes" id="UP000053257"/>
    </source>
</evidence>
<sequence length="458" mass="49366">MTDIYDDDVFASTSSRFNSKKGPQRKLNGRTSSASLRGPSLADSFGPEAANGMSSLAFELAAALVAEGDSGGSRGLAEELGLEYDEGAEGIDESAAAPQTPPDEHELPAAHESLAEAFNGIAHTPPPPDSPREGDESALDDLDPAFETPTRPQSKTKVPEQDPLTTLSEDLESTERFITQLRRLDVEHGGRPGLESLASDVIRRLDDTATEREGQVRELLEYEREFRRIAGEVGGNDALGETDELDDLIAEPAQDQPVQPDRNSRSLDAIQEEPHTPLNAGNSDWEAELDRDRARLGDEIDDYDAPAQQDTKNAIPAPPPISGPPTPGAATVQLAHFRTVTTTIASSLATLSEQTQVNTANATEAGRKIRALKNKLGEWRAEWESAERSRARIEKWEAGVVDAGDGTLVVLSVPSTPTRSGGRSRVDGRKIVDAQKKAFELVLQDATRRIETIMAAVP</sequence>
<dbReference type="HOGENOM" id="CLU_028821_0_0_1"/>
<dbReference type="AlphaFoldDB" id="A0A0C3S771"/>
<feature type="region of interest" description="Disordered" evidence="2">
    <location>
        <begin position="119"/>
        <end position="165"/>
    </location>
</feature>
<protein>
    <submittedName>
        <fullName evidence="3">Uncharacterized protein</fullName>
    </submittedName>
</protein>
<proteinExistence type="predicted"/>
<feature type="compositionally biased region" description="Basic residues" evidence="2">
    <location>
        <begin position="18"/>
        <end position="28"/>
    </location>
</feature>
<accession>A0A0C3S771</accession>
<keyword evidence="4" id="KW-1185">Reference proteome</keyword>
<evidence type="ECO:0000256" key="1">
    <source>
        <dbReference type="SAM" id="Coils"/>
    </source>
</evidence>
<feature type="compositionally biased region" description="Pro residues" evidence="2">
    <location>
        <begin position="316"/>
        <end position="327"/>
    </location>
</feature>
<name>A0A0C3S771_PHLG1</name>